<accession>A0A1I5R7L7</accession>
<dbReference type="GO" id="GO:0006508">
    <property type="term" value="P:proteolysis"/>
    <property type="evidence" value="ECO:0007669"/>
    <property type="project" value="InterPro"/>
</dbReference>
<reference evidence="6" key="1">
    <citation type="submission" date="2016-10" db="EMBL/GenBank/DDBJ databases">
        <authorList>
            <person name="Varghese N."/>
            <person name="Submissions S."/>
        </authorList>
    </citation>
    <scope>NUCLEOTIDE SEQUENCE [LARGE SCALE GENOMIC DNA]</scope>
    <source>
        <strain evidence="6">CGMCC 4.5579</strain>
    </source>
</reference>
<evidence type="ECO:0000313" key="5">
    <source>
        <dbReference type="EMBL" id="SFP54400.1"/>
    </source>
</evidence>
<keyword evidence="6" id="KW-1185">Reference proteome</keyword>
<feature type="transmembrane region" description="Helical" evidence="4">
    <location>
        <begin position="284"/>
        <end position="303"/>
    </location>
</feature>
<evidence type="ECO:0000256" key="1">
    <source>
        <dbReference type="ARBA" id="ARBA00006096"/>
    </source>
</evidence>
<dbReference type="RefSeq" id="WP_243859244.1">
    <property type="nucleotide sequence ID" value="NZ_FOWW01000002.1"/>
</dbReference>
<dbReference type="InterPro" id="IPR012338">
    <property type="entry name" value="Beta-lactam/transpept-like"/>
</dbReference>
<dbReference type="InterPro" id="IPR000667">
    <property type="entry name" value="Peptidase_S13"/>
</dbReference>
<protein>
    <submittedName>
        <fullName evidence="5">D-alanyl-D-alanine carboxypeptidase / D-alanyl-D-alanine-endopeptidase (Penicillin-binding protein 4)</fullName>
    </submittedName>
</protein>
<feature type="region of interest" description="Disordered" evidence="3">
    <location>
        <begin position="1"/>
        <end position="278"/>
    </location>
</feature>
<feature type="compositionally biased region" description="Pro residues" evidence="3">
    <location>
        <begin position="107"/>
        <end position="120"/>
    </location>
</feature>
<keyword evidence="2" id="KW-0378">Hydrolase</keyword>
<keyword evidence="5" id="KW-0121">Carboxypeptidase</keyword>
<dbReference type="Pfam" id="PF02113">
    <property type="entry name" value="Peptidase_S13"/>
    <property type="match status" value="2"/>
</dbReference>
<keyword evidence="4" id="KW-1133">Transmembrane helix</keyword>
<feature type="compositionally biased region" description="Basic and acidic residues" evidence="3">
    <location>
        <begin position="219"/>
        <end position="231"/>
    </location>
</feature>
<dbReference type="NCBIfam" id="TIGR00666">
    <property type="entry name" value="PBP4"/>
    <property type="match status" value="1"/>
</dbReference>
<dbReference type="GO" id="GO:0000270">
    <property type="term" value="P:peptidoglycan metabolic process"/>
    <property type="evidence" value="ECO:0007669"/>
    <property type="project" value="TreeGrafter"/>
</dbReference>
<dbReference type="SUPFAM" id="SSF56601">
    <property type="entry name" value="beta-lactamase/transpeptidase-like"/>
    <property type="match status" value="1"/>
</dbReference>
<dbReference type="STRING" id="587909.SAMN05421810_102908"/>
<evidence type="ECO:0000256" key="3">
    <source>
        <dbReference type="SAM" id="MobiDB-lite"/>
    </source>
</evidence>
<proteinExistence type="inferred from homology"/>
<sequence length="737" mass="74704">MPDRNDAGDAVEPLWPSDDRDTQGTTGAGEDGSTDELPVPNVTAPDAPTGDSAVAHPTPDESATVRVPLPERPERPSFGARDWFGRPVERPDHDSRQRPGEHAAPSPASPPGRPAPPPQPQGQVPPAVAHAPPMRIEPTGELRPAPATTATSPHQHPPQPPRPGPTPAPPGPAGHAGPGSHAGAAHGAGDLEATAYPEPGVATPPAGGPEWDAASETRLPPDRHPAPDRHSASGAPDPTGQQHAADPAGEPDPRQGAGVQEPAVQEPAVQERVEQRPRRRRRGLLVGALALVLVVAVGVVLALPDVSNRLGLPWAPNAPKADPPAPVAVTRVLHGPGSDAPAPTPAGVAGVLDPLAGAPALGTLTGRVVDPATGSVLWERSPHEVRTPASTTKVLVAAAALLAVDHGLRLPTRVVAGDQPGTVVLVAGGDVTLSSLPSGRTGAYPGAAHLDDLVEQVRASGADVDTVRLDLSAFAGPEVASGWAPEDVPSTYMAEVRPAMLDGGRADPTNAKSMRVADPAGRLAGELAERLGARAGEPTTAPPGATVLGEVRSAPLTELVDQMLTMSDNLLADVIARQVAVATGNEPSFAGGAKATIEVLGANGFDVSGLELSDGSGLSVHNRVSATLLSELLAVAAAPDDSDPRTAKLRPLVGGLPVAGGSGTLAGRYRTDPSDGGRGWVRAKTGTLSGVNTLAGVVLDRDGRVLVFALMSAGSSLDVAQPALDTMAAALRECGCR</sequence>
<name>A0A1I5R7L7_9PSEU</name>
<gene>
    <name evidence="5" type="ORF">SAMN05421810_102908</name>
</gene>
<evidence type="ECO:0000256" key="4">
    <source>
        <dbReference type="SAM" id="Phobius"/>
    </source>
</evidence>
<keyword evidence="4" id="KW-0812">Transmembrane</keyword>
<dbReference type="PRINTS" id="PR00922">
    <property type="entry name" value="DADACBPTASE3"/>
</dbReference>
<comment type="similarity">
    <text evidence="1">Belongs to the peptidase S13 family.</text>
</comment>
<evidence type="ECO:0000313" key="6">
    <source>
        <dbReference type="Proteomes" id="UP000198727"/>
    </source>
</evidence>
<dbReference type="PANTHER" id="PTHR30023">
    <property type="entry name" value="D-ALANYL-D-ALANINE CARBOXYPEPTIDASE"/>
    <property type="match status" value="1"/>
</dbReference>
<organism evidence="5 6">
    <name type="scientific">Amycolatopsis arida</name>
    <dbReference type="NCBI Taxonomy" id="587909"/>
    <lineage>
        <taxon>Bacteria</taxon>
        <taxon>Bacillati</taxon>
        <taxon>Actinomycetota</taxon>
        <taxon>Actinomycetes</taxon>
        <taxon>Pseudonocardiales</taxon>
        <taxon>Pseudonocardiaceae</taxon>
        <taxon>Amycolatopsis</taxon>
    </lineage>
</organism>
<feature type="compositionally biased region" description="Low complexity" evidence="3">
    <location>
        <begin position="143"/>
        <end position="154"/>
    </location>
</feature>
<feature type="compositionally biased region" description="Low complexity" evidence="3">
    <location>
        <begin position="121"/>
        <end position="133"/>
    </location>
</feature>
<feature type="compositionally biased region" description="Basic and acidic residues" evidence="3">
    <location>
        <begin position="83"/>
        <end position="101"/>
    </location>
</feature>
<dbReference type="PANTHER" id="PTHR30023:SF0">
    <property type="entry name" value="PENICILLIN-SENSITIVE CARBOXYPEPTIDASE A"/>
    <property type="match status" value="1"/>
</dbReference>
<dbReference type="AlphaFoldDB" id="A0A1I5R7L7"/>
<dbReference type="Proteomes" id="UP000198727">
    <property type="component" value="Unassembled WGS sequence"/>
</dbReference>
<dbReference type="Gene3D" id="3.40.710.10">
    <property type="entry name" value="DD-peptidase/beta-lactamase superfamily"/>
    <property type="match status" value="2"/>
</dbReference>
<dbReference type="GO" id="GO:0004185">
    <property type="term" value="F:serine-type carboxypeptidase activity"/>
    <property type="evidence" value="ECO:0007669"/>
    <property type="project" value="InterPro"/>
</dbReference>
<feature type="compositionally biased region" description="Pro residues" evidence="3">
    <location>
        <begin position="155"/>
        <end position="172"/>
    </location>
</feature>
<keyword evidence="5" id="KW-0645">Protease</keyword>
<dbReference type="EMBL" id="FOWW01000002">
    <property type="protein sequence ID" value="SFP54400.1"/>
    <property type="molecule type" value="Genomic_DNA"/>
</dbReference>
<feature type="compositionally biased region" description="Low complexity" evidence="3">
    <location>
        <begin position="173"/>
        <end position="188"/>
    </location>
</feature>
<evidence type="ECO:0000256" key="2">
    <source>
        <dbReference type="ARBA" id="ARBA00022801"/>
    </source>
</evidence>
<keyword evidence="4" id="KW-0472">Membrane</keyword>